<evidence type="ECO:0000313" key="5">
    <source>
        <dbReference type="Proteomes" id="UP000293589"/>
    </source>
</evidence>
<evidence type="ECO:0000259" key="3">
    <source>
        <dbReference type="PROSITE" id="PS51186"/>
    </source>
</evidence>
<feature type="domain" description="N-acetyltransferase" evidence="3">
    <location>
        <begin position="40"/>
        <end position="231"/>
    </location>
</feature>
<proteinExistence type="predicted"/>
<dbReference type="GO" id="GO:0016747">
    <property type="term" value="F:acyltransferase activity, transferring groups other than amino-acyl groups"/>
    <property type="evidence" value="ECO:0007669"/>
    <property type="project" value="InterPro"/>
</dbReference>
<dbReference type="Pfam" id="PF00583">
    <property type="entry name" value="Acetyltransf_1"/>
    <property type="match status" value="1"/>
</dbReference>
<dbReference type="STRING" id="78344.BIGA_0308"/>
<dbReference type="RefSeq" id="WP_129237735.1">
    <property type="nucleotide sequence ID" value="NZ_CP035464.1"/>
</dbReference>
<evidence type="ECO:0000256" key="1">
    <source>
        <dbReference type="ARBA" id="ARBA00022679"/>
    </source>
</evidence>
<dbReference type="SUPFAM" id="SSF55729">
    <property type="entry name" value="Acyl-CoA N-acyltransferases (Nat)"/>
    <property type="match status" value="1"/>
</dbReference>
<keyword evidence="2" id="KW-0012">Acyltransferase</keyword>
<evidence type="ECO:0000256" key="2">
    <source>
        <dbReference type="ARBA" id="ARBA00023315"/>
    </source>
</evidence>
<dbReference type="PANTHER" id="PTHR43877:SF2">
    <property type="entry name" value="AMINOALKYLPHOSPHONATE N-ACETYLTRANSFERASE-RELATED"/>
    <property type="match status" value="1"/>
</dbReference>
<dbReference type="KEGG" id="bgx:ESN35_07240"/>
<dbReference type="EMBL" id="CP035464">
    <property type="protein sequence ID" value="QAY33223.1"/>
    <property type="molecule type" value="Genomic_DNA"/>
</dbReference>
<reference evidence="4 5" key="1">
    <citation type="submission" date="2019-01" db="EMBL/GenBank/DDBJ databases">
        <title>Complete genome sequence of Bifidobacterium gallinarum CACC 514.</title>
        <authorList>
            <person name="Jung M."/>
        </authorList>
    </citation>
    <scope>NUCLEOTIDE SEQUENCE [LARGE SCALE GENOMIC DNA]</scope>
    <source>
        <strain evidence="4 5">CACC 514</strain>
    </source>
</reference>
<keyword evidence="1 4" id="KW-0808">Transferase</keyword>
<accession>A0A4P6DTC8</accession>
<dbReference type="InterPro" id="IPR050832">
    <property type="entry name" value="Bact_Acetyltransf"/>
</dbReference>
<dbReference type="CDD" id="cd04301">
    <property type="entry name" value="NAT_SF"/>
    <property type="match status" value="1"/>
</dbReference>
<sequence>MLLLRRDSYGIAAHRFREWKRLSADTIEEHESDHGWELMMIVRTASVDELPQIEAMYAAIVDAMQNTPLDVWWQMGSHPSHEMLLDAASNGNLLVAVDEESDKRDVADVGDGATETANPVLGACILNGVQGVDYGIIDWDVLCTDAEVNVLHLLGVSPAARGRGVGRAIIDRATAMATERGMKSLRLDTFDNNAPAIALYRSCGFTDHGVHEIHVGRGLIHASHLMEMDLR</sequence>
<dbReference type="Proteomes" id="UP000293589">
    <property type="component" value="Chromosome"/>
</dbReference>
<organism evidence="4 5">
    <name type="scientific">Bifidobacterium pullorum subsp. gallinarum</name>
    <dbReference type="NCBI Taxonomy" id="78344"/>
    <lineage>
        <taxon>Bacteria</taxon>
        <taxon>Bacillati</taxon>
        <taxon>Actinomycetota</taxon>
        <taxon>Actinomycetes</taxon>
        <taxon>Bifidobacteriales</taxon>
        <taxon>Bifidobacteriaceae</taxon>
        <taxon>Bifidobacterium</taxon>
    </lineage>
</organism>
<dbReference type="InterPro" id="IPR016181">
    <property type="entry name" value="Acyl_CoA_acyltransferase"/>
</dbReference>
<dbReference type="AlphaFoldDB" id="A0A4P6DTC8"/>
<gene>
    <name evidence="4" type="ORF">ESN35_07240</name>
</gene>
<name>A0A4P6DTC8_9BIFI</name>
<evidence type="ECO:0000313" key="4">
    <source>
        <dbReference type="EMBL" id="QAY33223.1"/>
    </source>
</evidence>
<dbReference type="InterPro" id="IPR000182">
    <property type="entry name" value="GNAT_dom"/>
</dbReference>
<dbReference type="Gene3D" id="3.40.630.30">
    <property type="match status" value="1"/>
</dbReference>
<protein>
    <submittedName>
        <fullName evidence="4">GNAT family N-acetyltransferase</fullName>
    </submittedName>
</protein>
<dbReference type="PROSITE" id="PS51186">
    <property type="entry name" value="GNAT"/>
    <property type="match status" value="1"/>
</dbReference>
<dbReference type="PANTHER" id="PTHR43877">
    <property type="entry name" value="AMINOALKYLPHOSPHONATE N-ACETYLTRANSFERASE-RELATED-RELATED"/>
    <property type="match status" value="1"/>
</dbReference>